<reference evidence="1" key="1">
    <citation type="journal article" date="2020" name="Stud. Mycol.">
        <title>101 Dothideomycetes genomes: a test case for predicting lifestyles and emergence of pathogens.</title>
        <authorList>
            <person name="Haridas S."/>
            <person name="Albert R."/>
            <person name="Binder M."/>
            <person name="Bloem J."/>
            <person name="Labutti K."/>
            <person name="Salamov A."/>
            <person name="Andreopoulos B."/>
            <person name="Baker S."/>
            <person name="Barry K."/>
            <person name="Bills G."/>
            <person name="Bluhm B."/>
            <person name="Cannon C."/>
            <person name="Castanera R."/>
            <person name="Culley D."/>
            <person name="Daum C."/>
            <person name="Ezra D."/>
            <person name="Gonzalez J."/>
            <person name="Henrissat B."/>
            <person name="Kuo A."/>
            <person name="Liang C."/>
            <person name="Lipzen A."/>
            <person name="Lutzoni F."/>
            <person name="Magnuson J."/>
            <person name="Mondo S."/>
            <person name="Nolan M."/>
            <person name="Ohm R."/>
            <person name="Pangilinan J."/>
            <person name="Park H.-J."/>
            <person name="Ramirez L."/>
            <person name="Alfaro M."/>
            <person name="Sun H."/>
            <person name="Tritt A."/>
            <person name="Yoshinaga Y."/>
            <person name="Zwiers L.-H."/>
            <person name="Turgeon B."/>
            <person name="Goodwin S."/>
            <person name="Spatafora J."/>
            <person name="Crous P."/>
            <person name="Grigoriev I."/>
        </authorList>
    </citation>
    <scope>NUCLEOTIDE SEQUENCE</scope>
    <source>
        <strain evidence="1">CBS 122681</strain>
    </source>
</reference>
<proteinExistence type="predicted"/>
<protein>
    <submittedName>
        <fullName evidence="1">Uncharacterized protein</fullName>
    </submittedName>
</protein>
<dbReference type="EMBL" id="MU004306">
    <property type="protein sequence ID" value="KAF2659522.1"/>
    <property type="molecule type" value="Genomic_DNA"/>
</dbReference>
<keyword evidence="2" id="KW-1185">Reference proteome</keyword>
<gene>
    <name evidence="1" type="ORF">K491DRAFT_675505</name>
</gene>
<evidence type="ECO:0000313" key="2">
    <source>
        <dbReference type="Proteomes" id="UP000799324"/>
    </source>
</evidence>
<organism evidence="1 2">
    <name type="scientific">Lophiostoma macrostomum CBS 122681</name>
    <dbReference type="NCBI Taxonomy" id="1314788"/>
    <lineage>
        <taxon>Eukaryota</taxon>
        <taxon>Fungi</taxon>
        <taxon>Dikarya</taxon>
        <taxon>Ascomycota</taxon>
        <taxon>Pezizomycotina</taxon>
        <taxon>Dothideomycetes</taxon>
        <taxon>Pleosporomycetidae</taxon>
        <taxon>Pleosporales</taxon>
        <taxon>Lophiostomataceae</taxon>
        <taxon>Lophiostoma</taxon>
    </lineage>
</organism>
<dbReference type="PANTHER" id="PTHR42085:SF1">
    <property type="entry name" value="F-BOX DOMAIN-CONTAINING PROTEIN"/>
    <property type="match status" value="1"/>
</dbReference>
<dbReference type="Proteomes" id="UP000799324">
    <property type="component" value="Unassembled WGS sequence"/>
</dbReference>
<evidence type="ECO:0000313" key="1">
    <source>
        <dbReference type="EMBL" id="KAF2659522.1"/>
    </source>
</evidence>
<dbReference type="OrthoDB" id="4790878at2759"/>
<dbReference type="PANTHER" id="PTHR42085">
    <property type="entry name" value="F-BOX DOMAIN-CONTAINING PROTEIN"/>
    <property type="match status" value="1"/>
</dbReference>
<name>A0A6A6TIG5_9PLEO</name>
<dbReference type="InterPro" id="IPR038883">
    <property type="entry name" value="AN11006-like"/>
</dbReference>
<dbReference type="AlphaFoldDB" id="A0A6A6TIG5"/>
<accession>A0A6A6TIG5</accession>
<sequence length="276" mass="31272">MSQSSEPFHLLRLPGELRNAVCRFALSTNDGLYHCKDAFGKRILCASPSGFLDFNQLKYASRQLYQETAGLELHCNTLIFPDRPLRTGPSVGLKNFLSFQHGMTPYWRGMIRTVIIQHNFDCPVGVNKTCICYQVQMSDLIKFSTTHQKATVYFEVKLDARDGIHFIGKASMVYEALRGSEVPGLCYYSNLLCRFAEVADWASIPEKIRRSYGTSRHLPCNIILLPHGQLDEESFRECILRWSISQPNDPNKGSFEEVGGVEACVSLARKWYAEGI</sequence>